<keyword evidence="3" id="KW-0949">S-adenosyl-L-methionine</keyword>
<evidence type="ECO:0000256" key="3">
    <source>
        <dbReference type="ARBA" id="ARBA00022691"/>
    </source>
</evidence>
<name>A0A433D123_9FUNG</name>
<comment type="caution">
    <text evidence="4">The sequence shown here is derived from an EMBL/GenBank/DDBJ whole genome shotgun (WGS) entry which is preliminary data.</text>
</comment>
<reference evidence="4 5" key="1">
    <citation type="journal article" date="2018" name="New Phytol.">
        <title>Phylogenomics of Endogonaceae and evolution of mycorrhizas within Mucoromycota.</title>
        <authorList>
            <person name="Chang Y."/>
            <person name="Desiro A."/>
            <person name="Na H."/>
            <person name="Sandor L."/>
            <person name="Lipzen A."/>
            <person name="Clum A."/>
            <person name="Barry K."/>
            <person name="Grigoriev I.V."/>
            <person name="Martin F.M."/>
            <person name="Stajich J.E."/>
            <person name="Smith M.E."/>
            <person name="Bonito G."/>
            <person name="Spatafora J.W."/>
        </authorList>
    </citation>
    <scope>NUCLEOTIDE SEQUENCE [LARGE SCALE GENOMIC DNA]</scope>
    <source>
        <strain evidence="4 5">GMNB39</strain>
    </source>
</reference>
<dbReference type="SUPFAM" id="SSF53335">
    <property type="entry name" value="S-adenosyl-L-methionine-dependent methyltransferases"/>
    <property type="match status" value="1"/>
</dbReference>
<sequence>MDFINDRLPSIPTLSSTSKKSNGLPIITGFQQLKFLLLSLHHHISTLPSLEPGPAADALFGTLVRICTQPTDHLALKLVRDDDIQTIRPDLIQLCSRAECLLERHYAQRALAADNTAAALLSFPYYANYKDLVRLEYHLLLGVSDPATPILQVAFLGSGPLPLTALILAQDHLPTTRFRAIDMDAAANELAQHLLARLNPGIGRRVHIITADAADVTDTLAECDVVFLAALVGLDREAKRAIVAHLAAYMRPGALLVVRSAHGMRQLLYPVVDDEDLVGFSVLVTAHPGNHVVNSVVIAKKMEG</sequence>
<evidence type="ECO:0000256" key="2">
    <source>
        <dbReference type="ARBA" id="ARBA00022679"/>
    </source>
</evidence>
<dbReference type="Proteomes" id="UP000268093">
    <property type="component" value="Unassembled WGS sequence"/>
</dbReference>
<dbReference type="Gene3D" id="3.40.50.150">
    <property type="entry name" value="Vaccinia Virus protein VP39"/>
    <property type="match status" value="1"/>
</dbReference>
<dbReference type="Pfam" id="PF03059">
    <property type="entry name" value="NAS"/>
    <property type="match status" value="1"/>
</dbReference>
<evidence type="ECO:0000313" key="5">
    <source>
        <dbReference type="Proteomes" id="UP000268093"/>
    </source>
</evidence>
<dbReference type="PANTHER" id="PTHR32266">
    <property type="entry name" value="NICOTIANAMINE SYNTHASE 3"/>
    <property type="match status" value="1"/>
</dbReference>
<dbReference type="GO" id="GO:0030418">
    <property type="term" value="P:nicotianamine biosynthetic process"/>
    <property type="evidence" value="ECO:0007669"/>
    <property type="project" value="InterPro"/>
</dbReference>
<dbReference type="OrthoDB" id="1858069at2759"/>
<keyword evidence="5" id="KW-1185">Reference proteome</keyword>
<protein>
    <submittedName>
        <fullName evidence="4">Nicotianamine synthase</fullName>
    </submittedName>
</protein>
<accession>A0A433D123</accession>
<dbReference type="InterPro" id="IPR004298">
    <property type="entry name" value="Nicotian_synth"/>
</dbReference>
<dbReference type="InterPro" id="IPR029063">
    <property type="entry name" value="SAM-dependent_MTases_sf"/>
</dbReference>
<dbReference type="GO" id="GO:0030410">
    <property type="term" value="F:nicotianamine synthase activity"/>
    <property type="evidence" value="ECO:0007669"/>
    <property type="project" value="InterPro"/>
</dbReference>
<dbReference type="PANTHER" id="PTHR32266:SF12">
    <property type="entry name" value="NICOTIANAMINE SYNTHASE 3"/>
    <property type="match status" value="1"/>
</dbReference>
<dbReference type="PROSITE" id="PS51142">
    <property type="entry name" value="NAS"/>
    <property type="match status" value="1"/>
</dbReference>
<evidence type="ECO:0000256" key="1">
    <source>
        <dbReference type="ARBA" id="ARBA00007009"/>
    </source>
</evidence>
<organism evidence="4 5">
    <name type="scientific">Jimgerdemannia flammicorona</name>
    <dbReference type="NCBI Taxonomy" id="994334"/>
    <lineage>
        <taxon>Eukaryota</taxon>
        <taxon>Fungi</taxon>
        <taxon>Fungi incertae sedis</taxon>
        <taxon>Mucoromycota</taxon>
        <taxon>Mucoromycotina</taxon>
        <taxon>Endogonomycetes</taxon>
        <taxon>Endogonales</taxon>
        <taxon>Endogonaceae</taxon>
        <taxon>Jimgerdemannia</taxon>
    </lineage>
</organism>
<evidence type="ECO:0000313" key="4">
    <source>
        <dbReference type="EMBL" id="RUP44521.1"/>
    </source>
</evidence>
<comment type="similarity">
    <text evidence="1">Belongs to the nicotianamine synthase (NAS)-like family.</text>
</comment>
<dbReference type="AlphaFoldDB" id="A0A433D123"/>
<dbReference type="EMBL" id="RBNI01008777">
    <property type="protein sequence ID" value="RUP44521.1"/>
    <property type="molecule type" value="Genomic_DNA"/>
</dbReference>
<keyword evidence="2" id="KW-0808">Transferase</keyword>
<gene>
    <name evidence="4" type="ORF">BC936DRAFT_149348</name>
</gene>
<dbReference type="CDD" id="cd02440">
    <property type="entry name" value="AdoMet_MTases"/>
    <property type="match status" value="1"/>
</dbReference>
<proteinExistence type="inferred from homology"/>